<dbReference type="AlphaFoldDB" id="A0AA35Q397"/>
<evidence type="ECO:0000313" key="3">
    <source>
        <dbReference type="Proteomes" id="UP001160390"/>
    </source>
</evidence>
<feature type="compositionally biased region" description="Basic and acidic residues" evidence="1">
    <location>
        <begin position="522"/>
        <end position="539"/>
    </location>
</feature>
<dbReference type="EMBL" id="CABFNP030001012">
    <property type="protein sequence ID" value="CAI6089910.1"/>
    <property type="molecule type" value="Genomic_DNA"/>
</dbReference>
<feature type="region of interest" description="Disordered" evidence="1">
    <location>
        <begin position="366"/>
        <end position="416"/>
    </location>
</feature>
<feature type="compositionally biased region" description="Basic residues" evidence="1">
    <location>
        <begin position="458"/>
        <end position="467"/>
    </location>
</feature>
<feature type="compositionally biased region" description="Basic and acidic residues" evidence="1">
    <location>
        <begin position="239"/>
        <end position="261"/>
    </location>
</feature>
<feature type="region of interest" description="Disordered" evidence="1">
    <location>
        <begin position="239"/>
        <end position="316"/>
    </location>
</feature>
<feature type="compositionally biased region" description="Basic and acidic residues" evidence="1">
    <location>
        <begin position="193"/>
        <end position="207"/>
    </location>
</feature>
<feature type="region of interest" description="Disordered" evidence="1">
    <location>
        <begin position="441"/>
        <end position="492"/>
    </location>
</feature>
<comment type="caution">
    <text evidence="2">The sequence shown here is derived from an EMBL/GenBank/DDBJ whole genome shotgun (WGS) entry which is preliminary data.</text>
</comment>
<sequence length="539" mass="60119">MDSLGEIIRNVREVLGFNVPNMKELGKMKQETLEKKLLNLPLGILNTRSIASIYMAWMAEQIANSTSWNDPSPVWKICGYLQGKNCSGVLALQIWNEILLEARMEHNMEDPWTARIHDRGPLVEKIIIQLLVPDLSQRYPVGNANKKNANRGNANKAALALHHPLLFDESKGLSDRQYLPSTAPPQGPFRPTGKMEETTREKVKAQAEERTEPGYLCLSCSCIHHHVCPKSNTRILQESRDTKVGKEEQPRKEEQSQHAHCAESASAGQRSALTRQVSPETPYHTFRYDSSEDCGTEGASAGQPSALEGRASPASQDCDILPVTTMYDTFREGVYPYDDSRPVALTSGASPASPYHTFREEASNDRTVIWKESAPSEGRLTPWSEDDSTQDQTAKLDDSTQDQTANTTGRQETEADRIARLEADAFLAELGMELEQTMLASNAKQPETGHGRTPGAKPPRKRQKKQPRVSELAAEPKVPLQSQQIPKPLVRDPPYHPAVVSLFNNRENIYVNKVRRTTAADMWDKSTESKDGQEKKDGN</sequence>
<feature type="region of interest" description="Disordered" evidence="1">
    <location>
        <begin position="517"/>
        <end position="539"/>
    </location>
</feature>
<name>A0AA35Q397_9HYPO</name>
<reference evidence="2" key="1">
    <citation type="submission" date="2023-01" db="EMBL/GenBank/DDBJ databases">
        <authorList>
            <person name="Piombo E."/>
        </authorList>
    </citation>
    <scope>NUCLEOTIDE SEQUENCE</scope>
</reference>
<feature type="compositionally biased region" description="Polar residues" evidence="1">
    <location>
        <begin position="266"/>
        <end position="279"/>
    </location>
</feature>
<feature type="compositionally biased region" description="Polar residues" evidence="1">
    <location>
        <begin position="401"/>
        <end position="410"/>
    </location>
</feature>
<gene>
    <name evidence="2" type="ORF">CCHLO57077_00001535</name>
</gene>
<accession>A0AA35Q397</accession>
<feature type="region of interest" description="Disordered" evidence="1">
    <location>
        <begin position="175"/>
        <end position="207"/>
    </location>
</feature>
<keyword evidence="3" id="KW-1185">Reference proteome</keyword>
<organism evidence="2 3">
    <name type="scientific">Clonostachys chloroleuca</name>
    <dbReference type="NCBI Taxonomy" id="1926264"/>
    <lineage>
        <taxon>Eukaryota</taxon>
        <taxon>Fungi</taxon>
        <taxon>Dikarya</taxon>
        <taxon>Ascomycota</taxon>
        <taxon>Pezizomycotina</taxon>
        <taxon>Sordariomycetes</taxon>
        <taxon>Hypocreomycetidae</taxon>
        <taxon>Hypocreales</taxon>
        <taxon>Bionectriaceae</taxon>
        <taxon>Clonostachys</taxon>
    </lineage>
</organism>
<dbReference type="Proteomes" id="UP001160390">
    <property type="component" value="Unassembled WGS sequence"/>
</dbReference>
<evidence type="ECO:0000313" key="2">
    <source>
        <dbReference type="EMBL" id="CAI6089910.1"/>
    </source>
</evidence>
<evidence type="ECO:0000256" key="1">
    <source>
        <dbReference type="SAM" id="MobiDB-lite"/>
    </source>
</evidence>
<proteinExistence type="predicted"/>
<protein>
    <submittedName>
        <fullName evidence="2">Uncharacterized protein</fullName>
    </submittedName>
</protein>